<keyword evidence="3" id="KW-1185">Reference proteome</keyword>
<proteinExistence type="predicted"/>
<comment type="caution">
    <text evidence="2">The sequence shown here is derived from an EMBL/GenBank/DDBJ whole genome shotgun (WGS) entry which is preliminary data.</text>
</comment>
<gene>
    <name evidence="2" type="ORF">GGQ80_002953</name>
</gene>
<dbReference type="AlphaFoldDB" id="A0A840FFQ8"/>
<dbReference type="EMBL" id="JACIEV010000009">
    <property type="protein sequence ID" value="MBB4155036.1"/>
    <property type="molecule type" value="Genomic_DNA"/>
</dbReference>
<accession>A0A840FFQ8</accession>
<reference evidence="2 3" key="1">
    <citation type="submission" date="2020-08" db="EMBL/GenBank/DDBJ databases">
        <title>Genomic Encyclopedia of Type Strains, Phase IV (KMG-IV): sequencing the most valuable type-strain genomes for metagenomic binning, comparative biology and taxonomic classification.</title>
        <authorList>
            <person name="Goeker M."/>
        </authorList>
    </citation>
    <scope>NUCLEOTIDE SEQUENCE [LARGE SCALE GENOMIC DNA]</scope>
    <source>
        <strain evidence="2 3">YC6723</strain>
    </source>
</reference>
<evidence type="ECO:0000313" key="3">
    <source>
        <dbReference type="Proteomes" id="UP000529795"/>
    </source>
</evidence>
<dbReference type="InterPro" id="IPR049625">
    <property type="entry name" value="Glyco_transf_61_cat"/>
</dbReference>
<dbReference type="Pfam" id="PF04577">
    <property type="entry name" value="Glyco_transf_61"/>
    <property type="match status" value="1"/>
</dbReference>
<sequence length="355" mass="38917">MVETVTLSPWRRALPIIARVRGKAGLGRTYRDHAEAIELAPAERIYSPGILSLPGESERATGTMPHTTVDEIRQLENEGEFSHGATLAYRIDNALLADGCVYYGYDYNVVTPGISRAPFIPGHVDRHGEAQLSSDTSSEMYFGHWLLDGQSTELLAADRGLDALAFGPPATHHKAEYRSVSGLDVRPVRYAAVDRLWVIDDRGLNSARNERWARLRDRVRALAAPPSSPERVYLVRSGGTSGRSVNNADAFEAALARHDFASVDPMKHSVAEIAGLLSRAKLVVSIEGSHQSHALMAMPPGSTLLTIQPADRFLHSYLFFANVAGIRSAYTIAEQECAGYRVDLDRLERTLDLIG</sequence>
<name>A0A840FFQ8_9SPHN</name>
<protein>
    <recommendedName>
        <fullName evidence="1">Glycosyltransferase 61 catalytic domain-containing protein</fullName>
    </recommendedName>
</protein>
<organism evidence="2 3">
    <name type="scientific">Sphingomonas jinjuensis</name>
    <dbReference type="NCBI Taxonomy" id="535907"/>
    <lineage>
        <taxon>Bacteria</taxon>
        <taxon>Pseudomonadati</taxon>
        <taxon>Pseudomonadota</taxon>
        <taxon>Alphaproteobacteria</taxon>
        <taxon>Sphingomonadales</taxon>
        <taxon>Sphingomonadaceae</taxon>
        <taxon>Sphingomonas</taxon>
    </lineage>
</organism>
<dbReference type="RefSeq" id="WP_183986154.1">
    <property type="nucleotide sequence ID" value="NZ_JACIEV010000009.1"/>
</dbReference>
<evidence type="ECO:0000259" key="1">
    <source>
        <dbReference type="Pfam" id="PF04577"/>
    </source>
</evidence>
<evidence type="ECO:0000313" key="2">
    <source>
        <dbReference type="EMBL" id="MBB4155036.1"/>
    </source>
</evidence>
<dbReference type="GO" id="GO:0016757">
    <property type="term" value="F:glycosyltransferase activity"/>
    <property type="evidence" value="ECO:0007669"/>
    <property type="project" value="InterPro"/>
</dbReference>
<dbReference type="Proteomes" id="UP000529795">
    <property type="component" value="Unassembled WGS sequence"/>
</dbReference>
<feature type="domain" description="Glycosyltransferase 61 catalytic" evidence="1">
    <location>
        <begin position="142"/>
        <end position="304"/>
    </location>
</feature>